<dbReference type="InterPro" id="IPR008984">
    <property type="entry name" value="SMAD_FHA_dom_sf"/>
</dbReference>
<sequence>MPLVLVGLNPPLRARTFVLDARPWLIGRDPQSDIVIGERFVSRQHCWLEPDGAGGWIVRDLGSANGTWRNETRVDQEAPLQHGDTVRIGRTYFLVFDPQKQLPVPALPLPEMHFDAVRGRVLLNGEPLIPPLTPLQVKTLRALWEQRGVPVPVPHLVNQLWANRSPDDVRPHLQRILEQVRERLRDPYELLIQYDDIQDAYVLTPTPEEAIQVLVPHIGI</sequence>
<evidence type="ECO:0000259" key="1">
    <source>
        <dbReference type="PROSITE" id="PS50006"/>
    </source>
</evidence>
<accession>A0A0M8K5T8</accession>
<keyword evidence="3" id="KW-1185">Reference proteome</keyword>
<dbReference type="SMART" id="SM00240">
    <property type="entry name" value="FHA"/>
    <property type="match status" value="1"/>
</dbReference>
<dbReference type="Gene3D" id="2.60.200.20">
    <property type="match status" value="1"/>
</dbReference>
<dbReference type="GO" id="GO:0003677">
    <property type="term" value="F:DNA binding"/>
    <property type="evidence" value="ECO:0007669"/>
    <property type="project" value="InterPro"/>
</dbReference>
<dbReference type="AlphaFoldDB" id="A0A0M8K5T8"/>
<dbReference type="OrthoDB" id="370073at2"/>
<evidence type="ECO:0000313" key="2">
    <source>
        <dbReference type="EMBL" id="GAP62335.1"/>
    </source>
</evidence>
<dbReference type="CDD" id="cd00060">
    <property type="entry name" value="FHA"/>
    <property type="match status" value="1"/>
</dbReference>
<dbReference type="PANTHER" id="PTHR23308">
    <property type="entry name" value="NUCLEAR INHIBITOR OF PROTEIN PHOSPHATASE-1"/>
    <property type="match status" value="1"/>
</dbReference>
<comment type="caution">
    <text evidence="2">The sequence shown here is derived from an EMBL/GenBank/DDBJ whole genome shotgun (WGS) entry which is preliminary data.</text>
</comment>
<evidence type="ECO:0000313" key="3">
    <source>
        <dbReference type="Proteomes" id="UP000037784"/>
    </source>
</evidence>
<organism evidence="2 3">
    <name type="scientific">Ardenticatena maritima</name>
    <dbReference type="NCBI Taxonomy" id="872965"/>
    <lineage>
        <taxon>Bacteria</taxon>
        <taxon>Bacillati</taxon>
        <taxon>Chloroflexota</taxon>
        <taxon>Ardenticatenia</taxon>
        <taxon>Ardenticatenales</taxon>
        <taxon>Ardenticatenaceae</taxon>
        <taxon>Ardenticatena</taxon>
    </lineage>
</organism>
<dbReference type="InterPro" id="IPR016032">
    <property type="entry name" value="Sig_transdc_resp-reg_C-effctor"/>
</dbReference>
<dbReference type="GO" id="GO:0006355">
    <property type="term" value="P:regulation of DNA-templated transcription"/>
    <property type="evidence" value="ECO:0007669"/>
    <property type="project" value="InterPro"/>
</dbReference>
<dbReference type="RefSeq" id="WP_054492270.1">
    <property type="nucleotide sequence ID" value="NZ_BBZA01000048.1"/>
</dbReference>
<reference evidence="3" key="2">
    <citation type="submission" date="2015-08" db="EMBL/GenBank/DDBJ databases">
        <title>Draft Genome Sequence of a Heterotrophic Facultative Anaerobic Bacterium Ardenticatena maritima Strain 110S.</title>
        <authorList>
            <person name="Kawaichi S."/>
            <person name="Yoshida T."/>
            <person name="Sako Y."/>
            <person name="Nakamura R."/>
        </authorList>
    </citation>
    <scope>NUCLEOTIDE SEQUENCE [LARGE SCALE GENOMIC DNA]</scope>
    <source>
        <strain evidence="3">110S</strain>
    </source>
</reference>
<dbReference type="PROSITE" id="PS50006">
    <property type="entry name" value="FHA_DOMAIN"/>
    <property type="match status" value="1"/>
</dbReference>
<dbReference type="InterPro" id="IPR050923">
    <property type="entry name" value="Cell_Proc_Reg/RNA_Proc"/>
</dbReference>
<dbReference type="InterPro" id="IPR036388">
    <property type="entry name" value="WH-like_DNA-bd_sf"/>
</dbReference>
<dbReference type="Pfam" id="PF00498">
    <property type="entry name" value="FHA"/>
    <property type="match status" value="1"/>
</dbReference>
<dbReference type="InterPro" id="IPR000253">
    <property type="entry name" value="FHA_dom"/>
</dbReference>
<dbReference type="Proteomes" id="UP000037784">
    <property type="component" value="Unassembled WGS sequence"/>
</dbReference>
<dbReference type="InParanoid" id="A0A0M8K5T8"/>
<dbReference type="SUPFAM" id="SSF49879">
    <property type="entry name" value="SMAD/FHA domain"/>
    <property type="match status" value="1"/>
</dbReference>
<feature type="domain" description="FHA" evidence="1">
    <location>
        <begin position="24"/>
        <end position="74"/>
    </location>
</feature>
<name>A0A0M8K5T8_9CHLR</name>
<dbReference type="SUPFAM" id="SSF46894">
    <property type="entry name" value="C-terminal effector domain of the bipartite response regulators"/>
    <property type="match status" value="1"/>
</dbReference>
<gene>
    <name evidence="2" type="ORF">ARMA_0758</name>
</gene>
<protein>
    <recommendedName>
        <fullName evidence="1">FHA domain-containing protein</fullName>
    </recommendedName>
</protein>
<dbReference type="Gene3D" id="1.10.10.10">
    <property type="entry name" value="Winged helix-like DNA-binding domain superfamily/Winged helix DNA-binding domain"/>
    <property type="match status" value="1"/>
</dbReference>
<reference evidence="2 3" key="1">
    <citation type="journal article" date="2015" name="Genome Announc.">
        <title>Draft Genome Sequence of a Heterotrophic Facultative Anaerobic Thermophilic Bacterium, Ardenticatena maritima Strain 110ST.</title>
        <authorList>
            <person name="Kawaichi S."/>
            <person name="Yoshida T."/>
            <person name="Sako Y."/>
            <person name="Nakamura R."/>
        </authorList>
    </citation>
    <scope>NUCLEOTIDE SEQUENCE [LARGE SCALE GENOMIC DNA]</scope>
    <source>
        <strain evidence="2 3">110S</strain>
    </source>
</reference>
<dbReference type="EMBL" id="BBZA01000048">
    <property type="protein sequence ID" value="GAP62335.1"/>
    <property type="molecule type" value="Genomic_DNA"/>
</dbReference>
<proteinExistence type="predicted"/>